<evidence type="ECO:0000313" key="2">
    <source>
        <dbReference type="EMBL" id="KAK7053411.1"/>
    </source>
</evidence>
<organism evidence="2 3">
    <name type="scientific">Paramarasmius palmivorus</name>
    <dbReference type="NCBI Taxonomy" id="297713"/>
    <lineage>
        <taxon>Eukaryota</taxon>
        <taxon>Fungi</taxon>
        <taxon>Dikarya</taxon>
        <taxon>Basidiomycota</taxon>
        <taxon>Agaricomycotina</taxon>
        <taxon>Agaricomycetes</taxon>
        <taxon>Agaricomycetidae</taxon>
        <taxon>Agaricales</taxon>
        <taxon>Marasmiineae</taxon>
        <taxon>Marasmiaceae</taxon>
        <taxon>Paramarasmius</taxon>
    </lineage>
</organism>
<keyword evidence="3" id="KW-1185">Reference proteome</keyword>
<feature type="domain" description="DUF7770" evidence="1">
    <location>
        <begin position="43"/>
        <end position="193"/>
    </location>
</feature>
<evidence type="ECO:0000313" key="3">
    <source>
        <dbReference type="Proteomes" id="UP001383192"/>
    </source>
</evidence>
<gene>
    <name evidence="2" type="ORF">VNI00_004037</name>
</gene>
<comment type="caution">
    <text evidence="2">The sequence shown here is derived from an EMBL/GenBank/DDBJ whole genome shotgun (WGS) entry which is preliminary data.</text>
</comment>
<dbReference type="AlphaFoldDB" id="A0AAW0DQ76"/>
<dbReference type="Pfam" id="PF24968">
    <property type="entry name" value="DUF7770"/>
    <property type="match status" value="1"/>
</dbReference>
<protein>
    <recommendedName>
        <fullName evidence="1">DUF7770 domain-containing protein</fullName>
    </recommendedName>
</protein>
<accession>A0AAW0DQ76</accession>
<sequence>MSLYIPPARSSIFLDRGVKSCLAELMALHVMSVRIISASQGDDTNPDPNQVQVYHAKLYLELLGTEKRVLCFDPTPGAFMQGNRFWGVIMISECASAQATINPETSVEFVQELTDGPTAAELFEKLFDEEEMDKYLFTEGGTGCRHWCITAIEKMIEWKYLPLKVKKEIEEWEYETHSKLGAKFPLPRLCGDFHKRSAPPLAE</sequence>
<dbReference type="Proteomes" id="UP001383192">
    <property type="component" value="Unassembled WGS sequence"/>
</dbReference>
<evidence type="ECO:0000259" key="1">
    <source>
        <dbReference type="Pfam" id="PF24968"/>
    </source>
</evidence>
<proteinExistence type="predicted"/>
<dbReference type="EMBL" id="JAYKXP010000010">
    <property type="protein sequence ID" value="KAK7053411.1"/>
    <property type="molecule type" value="Genomic_DNA"/>
</dbReference>
<reference evidence="2 3" key="1">
    <citation type="submission" date="2024-01" db="EMBL/GenBank/DDBJ databases">
        <title>A draft genome for a cacao thread blight-causing isolate of Paramarasmius palmivorus.</title>
        <authorList>
            <person name="Baruah I.K."/>
            <person name="Bukari Y."/>
            <person name="Amoako-Attah I."/>
            <person name="Meinhardt L.W."/>
            <person name="Bailey B.A."/>
            <person name="Cohen S.P."/>
        </authorList>
    </citation>
    <scope>NUCLEOTIDE SEQUENCE [LARGE SCALE GENOMIC DNA]</scope>
    <source>
        <strain evidence="2 3">GH-12</strain>
    </source>
</reference>
<dbReference type="InterPro" id="IPR056672">
    <property type="entry name" value="DUF7770"/>
</dbReference>
<name>A0AAW0DQ76_9AGAR</name>